<gene>
    <name evidence="2" type="ORF">FKW44_003472</name>
</gene>
<sequence length="60" mass="6821">MSSSVSLRTFMAATGMAPLRIHAWSQDERQGRNFRGGCVGKNRAEREPWEREEARAIKSL</sequence>
<dbReference type="Proteomes" id="UP000595437">
    <property type="component" value="Chromosome 2"/>
</dbReference>
<organism evidence="2 3">
    <name type="scientific">Caligus rogercresseyi</name>
    <name type="common">Sea louse</name>
    <dbReference type="NCBI Taxonomy" id="217165"/>
    <lineage>
        <taxon>Eukaryota</taxon>
        <taxon>Metazoa</taxon>
        <taxon>Ecdysozoa</taxon>
        <taxon>Arthropoda</taxon>
        <taxon>Crustacea</taxon>
        <taxon>Multicrustacea</taxon>
        <taxon>Hexanauplia</taxon>
        <taxon>Copepoda</taxon>
        <taxon>Siphonostomatoida</taxon>
        <taxon>Caligidae</taxon>
        <taxon>Caligus</taxon>
    </lineage>
</organism>
<evidence type="ECO:0000313" key="3">
    <source>
        <dbReference type="Proteomes" id="UP000595437"/>
    </source>
</evidence>
<name>A0A7T8KLP3_CALRO</name>
<accession>A0A7T8KLP3</accession>
<proteinExistence type="predicted"/>
<keyword evidence="3" id="KW-1185">Reference proteome</keyword>
<feature type="compositionally biased region" description="Basic and acidic residues" evidence="1">
    <location>
        <begin position="42"/>
        <end position="60"/>
    </location>
</feature>
<evidence type="ECO:0000256" key="1">
    <source>
        <dbReference type="SAM" id="MobiDB-lite"/>
    </source>
</evidence>
<dbReference type="AlphaFoldDB" id="A0A7T8KLP3"/>
<protein>
    <submittedName>
        <fullName evidence="2">LOC100878358</fullName>
    </submittedName>
</protein>
<feature type="region of interest" description="Disordered" evidence="1">
    <location>
        <begin position="31"/>
        <end position="60"/>
    </location>
</feature>
<evidence type="ECO:0000313" key="2">
    <source>
        <dbReference type="EMBL" id="QQP58227.1"/>
    </source>
</evidence>
<reference evidence="3" key="1">
    <citation type="submission" date="2021-01" db="EMBL/GenBank/DDBJ databases">
        <title>Caligus Genome Assembly.</title>
        <authorList>
            <person name="Gallardo-Escarate C."/>
        </authorList>
    </citation>
    <scope>NUCLEOTIDE SEQUENCE [LARGE SCALE GENOMIC DNA]</scope>
</reference>
<dbReference type="EMBL" id="CP045891">
    <property type="protein sequence ID" value="QQP58227.1"/>
    <property type="molecule type" value="Genomic_DNA"/>
</dbReference>